<dbReference type="InterPro" id="IPR001075">
    <property type="entry name" value="NIF_FeS_clus_asmbl_NifU_C"/>
</dbReference>
<comment type="similarity">
    <text evidence="1">Belongs to the NifU family.</text>
</comment>
<dbReference type="InterPro" id="IPR010238">
    <property type="entry name" value="NIF_FeS_clus_asmbl_NifU"/>
</dbReference>
<dbReference type="AlphaFoldDB" id="A0A645AVT6"/>
<feature type="domain" description="BFD-like [2Fe-2S]-binding" evidence="11">
    <location>
        <begin position="137"/>
        <end position="187"/>
    </location>
</feature>
<comment type="caution">
    <text evidence="12">The sequence shown here is derived from an EMBL/GenBank/DDBJ whole genome shotgun (WGS) entry which is preliminary data.</text>
</comment>
<dbReference type="Pfam" id="PF01592">
    <property type="entry name" value="NifU_N"/>
    <property type="match status" value="1"/>
</dbReference>
<dbReference type="GO" id="GO:0051537">
    <property type="term" value="F:2 iron, 2 sulfur cluster binding"/>
    <property type="evidence" value="ECO:0007669"/>
    <property type="project" value="UniProtKB-KW"/>
</dbReference>
<keyword evidence="4" id="KW-0479">Metal-binding</keyword>
<accession>A0A645AVT6</accession>
<protein>
    <recommendedName>
        <fullName evidence="2">Nitrogen fixation protein NifU</fullName>
    </recommendedName>
</protein>
<dbReference type="Pfam" id="PF04324">
    <property type="entry name" value="Fer2_BFD"/>
    <property type="match status" value="1"/>
</dbReference>
<evidence type="ECO:0000259" key="9">
    <source>
        <dbReference type="Pfam" id="PF01106"/>
    </source>
</evidence>
<evidence type="ECO:0000256" key="2">
    <source>
        <dbReference type="ARBA" id="ARBA00015278"/>
    </source>
</evidence>
<dbReference type="SUPFAM" id="SSF117916">
    <property type="entry name" value="Fe-S cluster assembly (FSCA) domain-like"/>
    <property type="match status" value="1"/>
</dbReference>
<evidence type="ECO:0000256" key="6">
    <source>
        <dbReference type="ARBA" id="ARBA00023014"/>
    </source>
</evidence>
<evidence type="ECO:0000256" key="1">
    <source>
        <dbReference type="ARBA" id="ARBA00006420"/>
    </source>
</evidence>
<dbReference type="CDD" id="cd06664">
    <property type="entry name" value="IscU_like"/>
    <property type="match status" value="1"/>
</dbReference>
<dbReference type="EMBL" id="VSSQ01016176">
    <property type="protein sequence ID" value="MPM57257.1"/>
    <property type="molecule type" value="Genomic_DNA"/>
</dbReference>
<dbReference type="InterPro" id="IPR034904">
    <property type="entry name" value="FSCA_dom_sf"/>
</dbReference>
<feature type="domain" description="NIF system FeS cluster assembly NifU N-terminal" evidence="10">
    <location>
        <begin position="4"/>
        <end position="124"/>
    </location>
</feature>
<name>A0A645AVT6_9ZZZZ</name>
<keyword evidence="5" id="KW-0408">Iron</keyword>
<evidence type="ECO:0000313" key="12">
    <source>
        <dbReference type="EMBL" id="MPM57257.1"/>
    </source>
</evidence>
<comment type="cofactor">
    <cofactor evidence="8">
        <name>[2Fe-2S] cluster</name>
        <dbReference type="ChEBI" id="CHEBI:190135"/>
    </cofactor>
</comment>
<proteinExistence type="inferred from homology"/>
<dbReference type="Pfam" id="PF01106">
    <property type="entry name" value="NifU"/>
    <property type="match status" value="1"/>
</dbReference>
<evidence type="ECO:0000259" key="11">
    <source>
        <dbReference type="Pfam" id="PF04324"/>
    </source>
</evidence>
<organism evidence="12">
    <name type="scientific">bioreactor metagenome</name>
    <dbReference type="NCBI Taxonomy" id="1076179"/>
    <lineage>
        <taxon>unclassified sequences</taxon>
        <taxon>metagenomes</taxon>
        <taxon>ecological metagenomes</taxon>
    </lineage>
</organism>
<evidence type="ECO:0000256" key="7">
    <source>
        <dbReference type="ARBA" id="ARBA00023231"/>
    </source>
</evidence>
<keyword evidence="3" id="KW-0001">2Fe-2S</keyword>
<dbReference type="SUPFAM" id="SSF82649">
    <property type="entry name" value="SufE/NifU"/>
    <property type="match status" value="1"/>
</dbReference>
<evidence type="ECO:0000256" key="4">
    <source>
        <dbReference type="ARBA" id="ARBA00022723"/>
    </source>
</evidence>
<dbReference type="PIRSF" id="PIRSF000375">
    <property type="entry name" value="NifU"/>
    <property type="match status" value="1"/>
</dbReference>
<dbReference type="InterPro" id="IPR002871">
    <property type="entry name" value="NIF_FeS_clus_asmbl_NifU_N"/>
</dbReference>
<dbReference type="Gene3D" id="1.10.10.1100">
    <property type="entry name" value="BFD-like [2Fe-2S]-binding domain"/>
    <property type="match status" value="1"/>
</dbReference>
<feature type="domain" description="NIF system FeS cluster assembly NifU C-terminal" evidence="9">
    <location>
        <begin position="217"/>
        <end position="283"/>
    </location>
</feature>
<dbReference type="CDD" id="cd19947">
    <property type="entry name" value="NifU_Fer2_BFD-like"/>
    <property type="match status" value="1"/>
</dbReference>
<dbReference type="InterPro" id="IPR041854">
    <property type="entry name" value="BFD-like_2Fe2S-bd_dom_sf"/>
</dbReference>
<dbReference type="NCBIfam" id="TIGR02000">
    <property type="entry name" value="NifU_proper"/>
    <property type="match status" value="1"/>
</dbReference>
<reference evidence="12" key="1">
    <citation type="submission" date="2019-08" db="EMBL/GenBank/DDBJ databases">
        <authorList>
            <person name="Kucharzyk K."/>
            <person name="Murdoch R.W."/>
            <person name="Higgins S."/>
            <person name="Loffler F."/>
        </authorList>
    </citation>
    <scope>NUCLEOTIDE SEQUENCE</scope>
</reference>
<evidence type="ECO:0000256" key="3">
    <source>
        <dbReference type="ARBA" id="ARBA00022714"/>
    </source>
</evidence>
<sequence>MWNYNKKVMDHFLNPRNVGEVEQPDGTGEVGNISCGDALKLTFKLDADGRIGEVKFKTFGCASAIASSSALTELVKGMTLEEAAKVTNQDIVKLLGELPEEKMHCSVMGMEALQAAIADYRGEKVIADEAGDHEGAIVCKCFGVTDNKIRNVARQNNLHKAAEITHYCKAGGACGACLDDIQRILDELWKQAAQTPAAAPAADDFQSLSTVKKVFRVQEIIDKEIKPLLERDGGSIELVDLVGNKVVVRLVGRCASCPVSGVTLKHTVEDKLREFASPELTVESV</sequence>
<dbReference type="PANTHER" id="PTHR10093">
    <property type="entry name" value="IRON-SULFUR CLUSTER ASSEMBLY ENZYME NIFU HOMOLOG"/>
    <property type="match status" value="1"/>
</dbReference>
<dbReference type="Gene3D" id="3.90.1010.10">
    <property type="match status" value="1"/>
</dbReference>
<dbReference type="InterPro" id="IPR016217">
    <property type="entry name" value="N_fixation_NifU"/>
</dbReference>
<evidence type="ECO:0000256" key="5">
    <source>
        <dbReference type="ARBA" id="ARBA00023004"/>
    </source>
</evidence>
<keyword evidence="7" id="KW-0535">Nitrogen fixation</keyword>
<keyword evidence="6" id="KW-0411">Iron-sulfur</keyword>
<evidence type="ECO:0000256" key="8">
    <source>
        <dbReference type="ARBA" id="ARBA00034078"/>
    </source>
</evidence>
<evidence type="ECO:0000259" key="10">
    <source>
        <dbReference type="Pfam" id="PF01592"/>
    </source>
</evidence>
<gene>
    <name evidence="12" type="primary">nfuA_17</name>
    <name evidence="12" type="ORF">SDC9_104079</name>
</gene>
<dbReference type="InterPro" id="IPR007419">
    <property type="entry name" value="BFD-like_2Fe2S-bd_dom"/>
</dbReference>
<dbReference type="Gene3D" id="3.30.300.130">
    <property type="entry name" value="Fe-S cluster assembly (FSCA)"/>
    <property type="match status" value="1"/>
</dbReference>
<dbReference type="GO" id="GO:0016226">
    <property type="term" value="P:iron-sulfur cluster assembly"/>
    <property type="evidence" value="ECO:0007669"/>
    <property type="project" value="InterPro"/>
</dbReference>
<dbReference type="GO" id="GO:0005506">
    <property type="term" value="F:iron ion binding"/>
    <property type="evidence" value="ECO:0007669"/>
    <property type="project" value="InterPro"/>
</dbReference>